<dbReference type="CDD" id="cd06222">
    <property type="entry name" value="RNase_H_like"/>
    <property type="match status" value="1"/>
</dbReference>
<organism evidence="1 2">
    <name type="scientific">Stylosanthes scabra</name>
    <dbReference type="NCBI Taxonomy" id="79078"/>
    <lineage>
        <taxon>Eukaryota</taxon>
        <taxon>Viridiplantae</taxon>
        <taxon>Streptophyta</taxon>
        <taxon>Embryophyta</taxon>
        <taxon>Tracheophyta</taxon>
        <taxon>Spermatophyta</taxon>
        <taxon>Magnoliopsida</taxon>
        <taxon>eudicotyledons</taxon>
        <taxon>Gunneridae</taxon>
        <taxon>Pentapetalae</taxon>
        <taxon>rosids</taxon>
        <taxon>fabids</taxon>
        <taxon>Fabales</taxon>
        <taxon>Fabaceae</taxon>
        <taxon>Papilionoideae</taxon>
        <taxon>50 kb inversion clade</taxon>
        <taxon>dalbergioids sensu lato</taxon>
        <taxon>Dalbergieae</taxon>
        <taxon>Pterocarpus clade</taxon>
        <taxon>Stylosanthes</taxon>
    </lineage>
</organism>
<reference evidence="1 2" key="1">
    <citation type="journal article" date="2023" name="Plants (Basel)">
        <title>Bridging the Gap: Combining Genomics and Transcriptomics Approaches to Understand Stylosanthes scabra, an Orphan Legume from the Brazilian Caatinga.</title>
        <authorList>
            <person name="Ferreira-Neto J.R.C."/>
            <person name="da Silva M.D."/>
            <person name="Binneck E."/>
            <person name="de Melo N.F."/>
            <person name="da Silva R.H."/>
            <person name="de Melo A.L.T.M."/>
            <person name="Pandolfi V."/>
            <person name="Bustamante F.O."/>
            <person name="Brasileiro-Vidal A.C."/>
            <person name="Benko-Iseppon A.M."/>
        </authorList>
    </citation>
    <scope>NUCLEOTIDE SEQUENCE [LARGE SCALE GENOMIC DNA]</scope>
    <source>
        <tissue evidence="1">Leaves</tissue>
    </source>
</reference>
<name>A0ABU6VMB3_9FABA</name>
<evidence type="ECO:0000313" key="2">
    <source>
        <dbReference type="Proteomes" id="UP001341840"/>
    </source>
</evidence>
<sequence length="100" mass="10958">MPAQPCFSKGIKEYGTGLNRVLWQLAWPVAQQAPRTTRQILLLTKIKSQRTKLNTDGAAKGNSRNNDCGGLLQNEEGRWLAGYAHKTGVGTTFQAKLMGV</sequence>
<dbReference type="InterPro" id="IPR044730">
    <property type="entry name" value="RNase_H-like_dom_plant"/>
</dbReference>
<comment type="caution">
    <text evidence="1">The sequence shown here is derived from an EMBL/GenBank/DDBJ whole genome shotgun (WGS) entry which is preliminary data.</text>
</comment>
<dbReference type="EMBL" id="JASCZI010151876">
    <property type="protein sequence ID" value="MED6174742.1"/>
    <property type="molecule type" value="Genomic_DNA"/>
</dbReference>
<proteinExistence type="predicted"/>
<protein>
    <submittedName>
        <fullName evidence="1">Uncharacterized protein</fullName>
    </submittedName>
</protein>
<gene>
    <name evidence="1" type="ORF">PIB30_071951</name>
</gene>
<evidence type="ECO:0000313" key="1">
    <source>
        <dbReference type="EMBL" id="MED6174742.1"/>
    </source>
</evidence>
<keyword evidence="2" id="KW-1185">Reference proteome</keyword>
<accession>A0ABU6VMB3</accession>
<dbReference type="Proteomes" id="UP001341840">
    <property type="component" value="Unassembled WGS sequence"/>
</dbReference>